<dbReference type="EMBL" id="FOOG01000007">
    <property type="protein sequence ID" value="SFF72839.1"/>
    <property type="molecule type" value="Genomic_DNA"/>
</dbReference>
<evidence type="ECO:0000313" key="1">
    <source>
        <dbReference type="EMBL" id="SFF72839.1"/>
    </source>
</evidence>
<name>A0A1I2L2T1_9BACI</name>
<dbReference type="AlphaFoldDB" id="A0A1I2L2T1"/>
<protein>
    <submittedName>
        <fullName evidence="1">Uncharacterized protein</fullName>
    </submittedName>
</protein>
<sequence>MAEIHFDAMKSKGMTKSTEGHEIYYQVYDVSGLDDGQDFQVEYEAKGDFKPQQEQLTFKQGTRTIELMGHTFYLDNVT</sequence>
<accession>A0A1I2L2T1</accession>
<keyword evidence="2" id="KW-1185">Reference proteome</keyword>
<dbReference type="RefSeq" id="WP_089751117.1">
    <property type="nucleotide sequence ID" value="NZ_FOOG01000007.1"/>
</dbReference>
<dbReference type="OrthoDB" id="2967547at2"/>
<proteinExistence type="predicted"/>
<dbReference type="Proteomes" id="UP000198897">
    <property type="component" value="Unassembled WGS sequence"/>
</dbReference>
<evidence type="ECO:0000313" key="2">
    <source>
        <dbReference type="Proteomes" id="UP000198897"/>
    </source>
</evidence>
<gene>
    <name evidence="1" type="ORF">SAMN05216353_10729</name>
</gene>
<reference evidence="2" key="1">
    <citation type="submission" date="2016-10" db="EMBL/GenBank/DDBJ databases">
        <authorList>
            <person name="Varghese N."/>
            <person name="Submissions S."/>
        </authorList>
    </citation>
    <scope>NUCLEOTIDE SEQUENCE [LARGE SCALE GENOMIC DNA]</scope>
    <source>
        <strain evidence="2">FP5</strain>
    </source>
</reference>
<organism evidence="1 2">
    <name type="scientific">Halobacillus alkaliphilus</name>
    <dbReference type="NCBI Taxonomy" id="396056"/>
    <lineage>
        <taxon>Bacteria</taxon>
        <taxon>Bacillati</taxon>
        <taxon>Bacillota</taxon>
        <taxon>Bacilli</taxon>
        <taxon>Bacillales</taxon>
        <taxon>Bacillaceae</taxon>
        <taxon>Halobacillus</taxon>
    </lineage>
</organism>